<evidence type="ECO:0000313" key="3">
    <source>
        <dbReference type="Proteomes" id="UP000800038"/>
    </source>
</evidence>
<organism evidence="2 3">
    <name type="scientific">Clathrospora elynae</name>
    <dbReference type="NCBI Taxonomy" id="706981"/>
    <lineage>
        <taxon>Eukaryota</taxon>
        <taxon>Fungi</taxon>
        <taxon>Dikarya</taxon>
        <taxon>Ascomycota</taxon>
        <taxon>Pezizomycotina</taxon>
        <taxon>Dothideomycetes</taxon>
        <taxon>Pleosporomycetidae</taxon>
        <taxon>Pleosporales</taxon>
        <taxon>Diademaceae</taxon>
        <taxon>Clathrospora</taxon>
    </lineage>
</organism>
<keyword evidence="3" id="KW-1185">Reference proteome</keyword>
<feature type="region of interest" description="Disordered" evidence="1">
    <location>
        <begin position="16"/>
        <end position="103"/>
    </location>
</feature>
<name>A0A6A5SRF8_9PLEO</name>
<sequence>MNFTLLLTTALAAAAPYPNSNDATDTKNVASGMMDLPPTGDYPPGGMADTNDKRARNMVDLPPTGDYHPGGMADISPRSSNKQSREIRNSATYSDPAAHDKAASHAEALKALIPQEGGSKRDSPYGCQNYTGAKCKACQHVGVDQCMQMKGGSYISHDQALEGG</sequence>
<gene>
    <name evidence="2" type="ORF">EJ02DRAFT_454381</name>
</gene>
<proteinExistence type="predicted"/>
<evidence type="ECO:0000256" key="1">
    <source>
        <dbReference type="SAM" id="MobiDB-lite"/>
    </source>
</evidence>
<dbReference type="Proteomes" id="UP000800038">
    <property type="component" value="Unassembled WGS sequence"/>
</dbReference>
<protein>
    <submittedName>
        <fullName evidence="2">Uncharacterized protein</fullName>
    </submittedName>
</protein>
<feature type="compositionally biased region" description="Polar residues" evidence="1">
    <location>
        <begin position="18"/>
        <end position="29"/>
    </location>
</feature>
<evidence type="ECO:0000313" key="2">
    <source>
        <dbReference type="EMBL" id="KAF1942360.1"/>
    </source>
</evidence>
<dbReference type="AlphaFoldDB" id="A0A6A5SRF8"/>
<reference evidence="2" key="1">
    <citation type="journal article" date="2020" name="Stud. Mycol.">
        <title>101 Dothideomycetes genomes: a test case for predicting lifestyles and emergence of pathogens.</title>
        <authorList>
            <person name="Haridas S."/>
            <person name="Albert R."/>
            <person name="Binder M."/>
            <person name="Bloem J."/>
            <person name="Labutti K."/>
            <person name="Salamov A."/>
            <person name="Andreopoulos B."/>
            <person name="Baker S."/>
            <person name="Barry K."/>
            <person name="Bills G."/>
            <person name="Bluhm B."/>
            <person name="Cannon C."/>
            <person name="Castanera R."/>
            <person name="Culley D."/>
            <person name="Daum C."/>
            <person name="Ezra D."/>
            <person name="Gonzalez J."/>
            <person name="Henrissat B."/>
            <person name="Kuo A."/>
            <person name="Liang C."/>
            <person name="Lipzen A."/>
            <person name="Lutzoni F."/>
            <person name="Magnuson J."/>
            <person name="Mondo S."/>
            <person name="Nolan M."/>
            <person name="Ohm R."/>
            <person name="Pangilinan J."/>
            <person name="Park H.-J."/>
            <person name="Ramirez L."/>
            <person name="Alfaro M."/>
            <person name="Sun H."/>
            <person name="Tritt A."/>
            <person name="Yoshinaga Y."/>
            <person name="Zwiers L.-H."/>
            <person name="Turgeon B."/>
            <person name="Goodwin S."/>
            <person name="Spatafora J."/>
            <person name="Crous P."/>
            <person name="Grigoriev I."/>
        </authorList>
    </citation>
    <scope>NUCLEOTIDE SEQUENCE</scope>
    <source>
        <strain evidence="2">CBS 161.51</strain>
    </source>
</reference>
<accession>A0A6A5SRF8</accession>
<dbReference type="EMBL" id="ML976036">
    <property type="protein sequence ID" value="KAF1942360.1"/>
    <property type="molecule type" value="Genomic_DNA"/>
</dbReference>